<accession>A0A291N0C3</accession>
<dbReference type="SUPFAM" id="SSF46689">
    <property type="entry name" value="Homeodomain-like"/>
    <property type="match status" value="1"/>
</dbReference>
<evidence type="ECO:0000259" key="3">
    <source>
        <dbReference type="PROSITE" id="PS50977"/>
    </source>
</evidence>
<gene>
    <name evidence="4" type="ORF">A6768_12970</name>
</gene>
<dbReference type="Gene3D" id="1.10.357.10">
    <property type="entry name" value="Tetracycline Repressor, domain 2"/>
    <property type="match status" value="1"/>
</dbReference>
<keyword evidence="1 2" id="KW-0238">DNA-binding</keyword>
<dbReference type="KEGG" id="sya:A6768_12970"/>
<dbReference type="EMBL" id="CP023741">
    <property type="protein sequence ID" value="ATI80807.1"/>
    <property type="molecule type" value="Genomic_DNA"/>
</dbReference>
<dbReference type="InterPro" id="IPR050109">
    <property type="entry name" value="HTH-type_TetR-like_transc_reg"/>
</dbReference>
<dbReference type="InterPro" id="IPR009057">
    <property type="entry name" value="Homeodomain-like_sf"/>
</dbReference>
<dbReference type="Proteomes" id="UP000219422">
    <property type="component" value="Chromosome"/>
</dbReference>
<name>A0A291N0C3_SPHYA</name>
<dbReference type="PANTHER" id="PTHR30055">
    <property type="entry name" value="HTH-TYPE TRANSCRIPTIONAL REGULATOR RUTR"/>
    <property type="match status" value="1"/>
</dbReference>
<feature type="DNA-binding region" description="H-T-H motif" evidence="2">
    <location>
        <begin position="42"/>
        <end position="61"/>
    </location>
</feature>
<protein>
    <submittedName>
        <fullName evidence="4">TetR family transcriptional regulator</fullName>
    </submittedName>
</protein>
<dbReference type="GO" id="GO:0003700">
    <property type="term" value="F:DNA-binding transcription factor activity"/>
    <property type="evidence" value="ECO:0007669"/>
    <property type="project" value="TreeGrafter"/>
</dbReference>
<reference evidence="4 5" key="1">
    <citation type="submission" date="2017-10" db="EMBL/GenBank/DDBJ databases">
        <title>Sphingobium yanoikuyae S72.</title>
        <authorList>
            <person name="Sanchez E."/>
            <person name="Bustos P."/>
            <person name="Mendoza P."/>
            <person name="Guo X."/>
            <person name="Mendoza A."/>
        </authorList>
    </citation>
    <scope>NUCLEOTIDE SEQUENCE [LARGE SCALE GENOMIC DNA]</scope>
    <source>
        <strain evidence="4 5">S72</strain>
    </source>
</reference>
<evidence type="ECO:0000256" key="2">
    <source>
        <dbReference type="PROSITE-ProRule" id="PRU00335"/>
    </source>
</evidence>
<dbReference type="PROSITE" id="PS50977">
    <property type="entry name" value="HTH_TETR_2"/>
    <property type="match status" value="1"/>
</dbReference>
<evidence type="ECO:0000313" key="5">
    <source>
        <dbReference type="Proteomes" id="UP000219422"/>
    </source>
</evidence>
<evidence type="ECO:0000313" key="4">
    <source>
        <dbReference type="EMBL" id="ATI80807.1"/>
    </source>
</evidence>
<dbReference type="PRINTS" id="PR00455">
    <property type="entry name" value="HTHTETR"/>
</dbReference>
<dbReference type="GO" id="GO:0000976">
    <property type="term" value="F:transcription cis-regulatory region binding"/>
    <property type="evidence" value="ECO:0007669"/>
    <property type="project" value="TreeGrafter"/>
</dbReference>
<sequence>MARKPNIASKKQPRQARAVATVAAIVEAATYILSRGGLADFTSNKVAERAGVNVASFYQYFPNKEALLFHIVTKTWAEQFARLEPILTDGGASPAERLRAFVRELILVEAAEVELRRGLRAASVELRETPEFKALLERGTALFHRFLADALRDRVPEALDFTVETTAILITSFTEHATDELGATDRLLQQADFLADLLIGRFGLD</sequence>
<dbReference type="RefSeq" id="WP_097383931.1">
    <property type="nucleotide sequence ID" value="NZ_CP023741.1"/>
</dbReference>
<feature type="domain" description="HTH tetR-type" evidence="3">
    <location>
        <begin position="19"/>
        <end position="79"/>
    </location>
</feature>
<dbReference type="AlphaFoldDB" id="A0A291N0C3"/>
<dbReference type="InterPro" id="IPR001647">
    <property type="entry name" value="HTH_TetR"/>
</dbReference>
<proteinExistence type="predicted"/>
<dbReference type="Pfam" id="PF00440">
    <property type="entry name" value="TetR_N"/>
    <property type="match status" value="1"/>
</dbReference>
<evidence type="ECO:0000256" key="1">
    <source>
        <dbReference type="ARBA" id="ARBA00023125"/>
    </source>
</evidence>
<dbReference type="PANTHER" id="PTHR30055:SF201">
    <property type="entry name" value="TRANSCRIPTIONAL REGULATORY PROTEIN"/>
    <property type="match status" value="1"/>
</dbReference>
<organism evidence="4 5">
    <name type="scientific">Sphingobium yanoikuyae</name>
    <name type="common">Sphingomonas yanoikuyae</name>
    <dbReference type="NCBI Taxonomy" id="13690"/>
    <lineage>
        <taxon>Bacteria</taxon>
        <taxon>Pseudomonadati</taxon>
        <taxon>Pseudomonadota</taxon>
        <taxon>Alphaproteobacteria</taxon>
        <taxon>Sphingomonadales</taxon>
        <taxon>Sphingomonadaceae</taxon>
        <taxon>Sphingobium</taxon>
    </lineage>
</organism>
<dbReference type="GeneID" id="57777741"/>